<protein>
    <submittedName>
        <fullName evidence="1">Uncharacterized protein</fullName>
    </submittedName>
</protein>
<organism evidence="1">
    <name type="scientific">bioreactor metagenome</name>
    <dbReference type="NCBI Taxonomy" id="1076179"/>
    <lineage>
        <taxon>unclassified sequences</taxon>
        <taxon>metagenomes</taxon>
        <taxon>ecological metagenomes</taxon>
    </lineage>
</organism>
<comment type="caution">
    <text evidence="1">The sequence shown here is derived from an EMBL/GenBank/DDBJ whole genome shotgun (WGS) entry which is preliminary data.</text>
</comment>
<reference evidence="1" key="1">
    <citation type="submission" date="2019-08" db="EMBL/GenBank/DDBJ databases">
        <authorList>
            <person name="Kucharzyk K."/>
            <person name="Murdoch R.W."/>
            <person name="Higgins S."/>
            <person name="Loffler F."/>
        </authorList>
    </citation>
    <scope>NUCLEOTIDE SEQUENCE</scope>
</reference>
<sequence>MHKFFGKGRPYSVNKYCFFIADKVRVIGRTFMGRVFFTMKLLQFPVYFANPRYIVINFKSHILNLHTKINSIIFLIG</sequence>
<dbReference type="AlphaFoldDB" id="A0A645CP55"/>
<name>A0A645CP55_9ZZZZ</name>
<dbReference type="EMBL" id="VSSQ01028837">
    <property type="protein sequence ID" value="MPM78713.1"/>
    <property type="molecule type" value="Genomic_DNA"/>
</dbReference>
<proteinExistence type="predicted"/>
<accession>A0A645CP55</accession>
<gene>
    <name evidence="1" type="ORF">SDC9_125724</name>
</gene>
<evidence type="ECO:0000313" key="1">
    <source>
        <dbReference type="EMBL" id="MPM78713.1"/>
    </source>
</evidence>